<comment type="caution">
    <text evidence="3">The sequence shown here is derived from an EMBL/GenBank/DDBJ whole genome shotgun (WGS) entry which is preliminary data.</text>
</comment>
<protein>
    <recommendedName>
        <fullName evidence="2">GBF-interacting protein 1 N-terminal domain-containing protein</fullName>
    </recommendedName>
</protein>
<evidence type="ECO:0000313" key="4">
    <source>
        <dbReference type="Proteomes" id="UP000306102"/>
    </source>
</evidence>
<feature type="region of interest" description="Disordered" evidence="1">
    <location>
        <begin position="170"/>
        <end position="194"/>
    </location>
</feature>
<name>A0A4V3WPA4_CAMSN</name>
<feature type="domain" description="GBF-interacting protein 1 N-terminal" evidence="2">
    <location>
        <begin position="1"/>
        <end position="37"/>
    </location>
</feature>
<feature type="region of interest" description="Disordered" evidence="1">
    <location>
        <begin position="230"/>
        <end position="259"/>
    </location>
</feature>
<evidence type="ECO:0000256" key="1">
    <source>
        <dbReference type="SAM" id="MobiDB-lite"/>
    </source>
</evidence>
<dbReference type="AlphaFoldDB" id="A0A4V3WPA4"/>
<feature type="compositionally biased region" description="Polar residues" evidence="1">
    <location>
        <begin position="130"/>
        <end position="139"/>
    </location>
</feature>
<dbReference type="PANTHER" id="PTHR46445:SF3">
    <property type="entry name" value="RNA POLYMERASE II DEGRADATION FACTOR-LIKE PROTEIN (DUF1296)-RELATED"/>
    <property type="match status" value="1"/>
</dbReference>
<proteinExistence type="predicted"/>
<reference evidence="3 4" key="1">
    <citation type="journal article" date="2018" name="Proc. Natl. Acad. Sci. U.S.A.">
        <title>Draft genome sequence of Camellia sinensis var. sinensis provides insights into the evolution of the tea genome and tea quality.</title>
        <authorList>
            <person name="Wei C."/>
            <person name="Yang H."/>
            <person name="Wang S."/>
            <person name="Zhao J."/>
            <person name="Liu C."/>
            <person name="Gao L."/>
            <person name="Xia E."/>
            <person name="Lu Y."/>
            <person name="Tai Y."/>
            <person name="She G."/>
            <person name="Sun J."/>
            <person name="Cao H."/>
            <person name="Tong W."/>
            <person name="Gao Q."/>
            <person name="Li Y."/>
            <person name="Deng W."/>
            <person name="Jiang X."/>
            <person name="Wang W."/>
            <person name="Chen Q."/>
            <person name="Zhang S."/>
            <person name="Li H."/>
            <person name="Wu J."/>
            <person name="Wang P."/>
            <person name="Li P."/>
            <person name="Shi C."/>
            <person name="Zheng F."/>
            <person name="Jian J."/>
            <person name="Huang B."/>
            <person name="Shan D."/>
            <person name="Shi M."/>
            <person name="Fang C."/>
            <person name="Yue Y."/>
            <person name="Li F."/>
            <person name="Li D."/>
            <person name="Wei S."/>
            <person name="Han B."/>
            <person name="Jiang C."/>
            <person name="Yin Y."/>
            <person name="Xia T."/>
            <person name="Zhang Z."/>
            <person name="Bennetzen J.L."/>
            <person name="Zhao S."/>
            <person name="Wan X."/>
        </authorList>
    </citation>
    <scope>NUCLEOTIDE SEQUENCE [LARGE SCALE GENOMIC DNA]</scope>
    <source>
        <strain evidence="4">cv. Shuchazao</strain>
        <tissue evidence="3">Leaf</tissue>
    </source>
</reference>
<dbReference type="PANTHER" id="PTHR46445">
    <property type="entry name" value="RNA POLYMERASE II DEGRADATION FACTOR-LIKE PROTEIN (DUF1296)"/>
    <property type="match status" value="1"/>
</dbReference>
<dbReference type="EMBL" id="SDRB02004579">
    <property type="protein sequence ID" value="THG15687.1"/>
    <property type="molecule type" value="Genomic_DNA"/>
</dbReference>
<accession>A0A4V3WPA4</accession>
<sequence>MVQSLKEIVNCPELEIYAMLKDCNMDPNEAVNRLLSQGFQNAIILCSGGAMAWFGDQHETIDVMAALQDTSAKLYAYLRPLLAVGYNHRVFPLARHSLNKEITESRFRGFGNSSSRGGRGGTDRYVGRAGSTQFSSSESGVLLGKSSDKKENGTNNYTSASSLAFEMAGNNTNRRSPADRNRPTTGSPKRQFAQGCSLDCASSLRKSELGHTMSIQINPESFDVGWVDAKVDSHGEEDANPEVVGQVEPTNDDVHRQWP</sequence>
<keyword evidence="4" id="KW-1185">Reference proteome</keyword>
<organism evidence="3 4">
    <name type="scientific">Camellia sinensis var. sinensis</name>
    <name type="common">China tea</name>
    <dbReference type="NCBI Taxonomy" id="542762"/>
    <lineage>
        <taxon>Eukaryota</taxon>
        <taxon>Viridiplantae</taxon>
        <taxon>Streptophyta</taxon>
        <taxon>Embryophyta</taxon>
        <taxon>Tracheophyta</taxon>
        <taxon>Spermatophyta</taxon>
        <taxon>Magnoliopsida</taxon>
        <taxon>eudicotyledons</taxon>
        <taxon>Gunneridae</taxon>
        <taxon>Pentapetalae</taxon>
        <taxon>asterids</taxon>
        <taxon>Ericales</taxon>
        <taxon>Theaceae</taxon>
        <taxon>Camellia</taxon>
    </lineage>
</organism>
<evidence type="ECO:0000313" key="3">
    <source>
        <dbReference type="EMBL" id="THG15687.1"/>
    </source>
</evidence>
<evidence type="ECO:0000259" key="2">
    <source>
        <dbReference type="Pfam" id="PF06972"/>
    </source>
</evidence>
<gene>
    <name evidence="3" type="ORF">TEA_021644</name>
</gene>
<feature type="region of interest" description="Disordered" evidence="1">
    <location>
        <begin position="108"/>
        <end position="157"/>
    </location>
</feature>
<dbReference type="Pfam" id="PF06972">
    <property type="entry name" value="GIP1_N"/>
    <property type="match status" value="1"/>
</dbReference>
<dbReference type="InterPro" id="IPR009719">
    <property type="entry name" value="GIP1_N"/>
</dbReference>
<dbReference type="STRING" id="542762.A0A4V3WPA4"/>
<dbReference type="SUPFAM" id="SSF46934">
    <property type="entry name" value="UBA-like"/>
    <property type="match status" value="1"/>
</dbReference>
<dbReference type="Proteomes" id="UP000306102">
    <property type="component" value="Unassembled WGS sequence"/>
</dbReference>
<dbReference type="InterPro" id="IPR009060">
    <property type="entry name" value="UBA-like_sf"/>
</dbReference>